<proteinExistence type="predicted"/>
<feature type="compositionally biased region" description="Basic and acidic residues" evidence="1">
    <location>
        <begin position="41"/>
        <end position="50"/>
    </location>
</feature>
<name>A0AAJ5VX48_9HYPH</name>
<sequence length="100" mass="10746">MRPQNRPVEAAPVAPPKPVEAAAAQIQYQRPPQPQPQTQPEVKEQAKAEYEPPSSGTTFAAAVLSGALTPTPQSLGELYARIGASDIPESMQMRLKDLQV</sequence>
<reference evidence="2" key="1">
    <citation type="submission" date="2023-03" db="EMBL/GenBank/DDBJ databases">
        <title>Andean soil-derived lignocellulolytic bacterial consortium as a source of novel taxa and putative plastic-active enzymes.</title>
        <authorList>
            <person name="Diaz-Garcia L."/>
            <person name="Chuvochina M."/>
            <person name="Feuerriegel G."/>
            <person name="Bunk B."/>
            <person name="Sproer C."/>
            <person name="Streit W.R."/>
            <person name="Rodriguez L.M."/>
            <person name="Overmann J."/>
            <person name="Jimenez D.J."/>
        </authorList>
    </citation>
    <scope>NUCLEOTIDE SEQUENCE</scope>
    <source>
        <strain evidence="2">MAG 4196</strain>
    </source>
</reference>
<dbReference type="EMBL" id="CP119312">
    <property type="protein sequence ID" value="WEK05535.1"/>
    <property type="molecule type" value="Genomic_DNA"/>
</dbReference>
<protein>
    <submittedName>
        <fullName evidence="2">Uncharacterized protein</fullName>
    </submittedName>
</protein>
<evidence type="ECO:0000313" key="2">
    <source>
        <dbReference type="EMBL" id="WEK05535.1"/>
    </source>
</evidence>
<dbReference type="Proteomes" id="UP001217476">
    <property type="component" value="Chromosome"/>
</dbReference>
<feature type="compositionally biased region" description="Low complexity" evidence="1">
    <location>
        <begin position="19"/>
        <end position="30"/>
    </location>
</feature>
<organism evidence="2 3">
    <name type="scientific">Candidatus Devosia phytovorans</name>
    <dbReference type="NCBI Taxonomy" id="3121372"/>
    <lineage>
        <taxon>Bacteria</taxon>
        <taxon>Pseudomonadati</taxon>
        <taxon>Pseudomonadota</taxon>
        <taxon>Alphaproteobacteria</taxon>
        <taxon>Hyphomicrobiales</taxon>
        <taxon>Devosiaceae</taxon>
        <taxon>Devosia</taxon>
    </lineage>
</organism>
<dbReference type="AlphaFoldDB" id="A0AAJ5VX48"/>
<gene>
    <name evidence="2" type="ORF">P0Y65_04560</name>
</gene>
<evidence type="ECO:0000313" key="3">
    <source>
        <dbReference type="Proteomes" id="UP001217476"/>
    </source>
</evidence>
<feature type="region of interest" description="Disordered" evidence="1">
    <location>
        <begin position="1"/>
        <end position="55"/>
    </location>
</feature>
<evidence type="ECO:0000256" key="1">
    <source>
        <dbReference type="SAM" id="MobiDB-lite"/>
    </source>
</evidence>
<accession>A0AAJ5VX48</accession>